<dbReference type="SUPFAM" id="SSF55816">
    <property type="entry name" value="5'-nucleotidase (syn. UDP-sugar hydrolase), C-terminal domain"/>
    <property type="match status" value="1"/>
</dbReference>
<accession>A0A368ZFJ9</accession>
<evidence type="ECO:0000256" key="1">
    <source>
        <dbReference type="SAM" id="SignalP"/>
    </source>
</evidence>
<dbReference type="Gene3D" id="3.90.780.10">
    <property type="entry name" value="5'-Nucleotidase, C-terminal domain"/>
    <property type="match status" value="1"/>
</dbReference>
<keyword evidence="4" id="KW-1185">Reference proteome</keyword>
<dbReference type="InterPro" id="IPR036907">
    <property type="entry name" value="5'-Nucleotdase_C_sf"/>
</dbReference>
<dbReference type="PROSITE" id="PS51257">
    <property type="entry name" value="PROKAR_LIPOPROTEIN"/>
    <property type="match status" value="1"/>
</dbReference>
<protein>
    <submittedName>
        <fullName evidence="3">5'-nucleotidase-like protein</fullName>
    </submittedName>
</protein>
<dbReference type="PANTHER" id="PTHR11575:SF24">
    <property type="entry name" value="5'-NUCLEOTIDASE"/>
    <property type="match status" value="1"/>
</dbReference>
<feature type="domain" description="5'-Nucleotidase C-terminal" evidence="2">
    <location>
        <begin position="72"/>
        <end position="212"/>
    </location>
</feature>
<reference evidence="3 4" key="1">
    <citation type="submission" date="2018-07" db="EMBL/GenBank/DDBJ databases">
        <title>Genomic Encyclopedia of Type Strains, Phase III (KMG-III): the genomes of soil and plant-associated and newly described type strains.</title>
        <authorList>
            <person name="Whitman W."/>
        </authorList>
    </citation>
    <scope>NUCLEOTIDE SEQUENCE [LARGE SCALE GENOMIC DNA]</scope>
    <source>
        <strain evidence="3 4">CECT 7958</strain>
    </source>
</reference>
<dbReference type="GO" id="GO:0016787">
    <property type="term" value="F:hydrolase activity"/>
    <property type="evidence" value="ECO:0007669"/>
    <property type="project" value="InterPro"/>
</dbReference>
<evidence type="ECO:0000259" key="2">
    <source>
        <dbReference type="Pfam" id="PF02872"/>
    </source>
</evidence>
<dbReference type="OrthoDB" id="4762412at2"/>
<dbReference type="PRINTS" id="PR01607">
    <property type="entry name" value="APYRASEFAMLY"/>
</dbReference>
<comment type="caution">
    <text evidence="3">The sequence shown here is derived from an EMBL/GenBank/DDBJ whole genome shotgun (WGS) entry which is preliminary data.</text>
</comment>
<feature type="chain" id="PRO_5016621982" evidence="1">
    <location>
        <begin position="22"/>
        <end position="250"/>
    </location>
</feature>
<dbReference type="RefSeq" id="WP_114310458.1">
    <property type="nucleotide sequence ID" value="NZ_QPJO01000004.1"/>
</dbReference>
<dbReference type="InterPro" id="IPR006179">
    <property type="entry name" value="5_nucleotidase/apyrase"/>
</dbReference>
<dbReference type="Proteomes" id="UP000253436">
    <property type="component" value="Unassembled WGS sequence"/>
</dbReference>
<dbReference type="InterPro" id="IPR008334">
    <property type="entry name" value="5'-Nucleotdase_C"/>
</dbReference>
<organism evidence="3 4">
    <name type="scientific">Winogradskyella arenosi</name>
    <dbReference type="NCBI Taxonomy" id="533325"/>
    <lineage>
        <taxon>Bacteria</taxon>
        <taxon>Pseudomonadati</taxon>
        <taxon>Bacteroidota</taxon>
        <taxon>Flavobacteriia</taxon>
        <taxon>Flavobacteriales</taxon>
        <taxon>Flavobacteriaceae</taxon>
        <taxon>Winogradskyella</taxon>
    </lineage>
</organism>
<feature type="signal peptide" evidence="1">
    <location>
        <begin position="1"/>
        <end position="21"/>
    </location>
</feature>
<proteinExistence type="predicted"/>
<gene>
    <name evidence="3" type="ORF">DFQ08_104297</name>
</gene>
<dbReference type="PANTHER" id="PTHR11575">
    <property type="entry name" value="5'-NUCLEOTIDASE-RELATED"/>
    <property type="match status" value="1"/>
</dbReference>
<dbReference type="AlphaFoldDB" id="A0A368ZFJ9"/>
<evidence type="ECO:0000313" key="4">
    <source>
        <dbReference type="Proteomes" id="UP000253436"/>
    </source>
</evidence>
<dbReference type="Pfam" id="PF02872">
    <property type="entry name" value="5_nucleotid_C"/>
    <property type="match status" value="1"/>
</dbReference>
<dbReference type="EMBL" id="QPJO01000004">
    <property type="protein sequence ID" value="RCW90897.1"/>
    <property type="molecule type" value="Genomic_DNA"/>
</dbReference>
<evidence type="ECO:0000313" key="3">
    <source>
        <dbReference type="EMBL" id="RCW90897.1"/>
    </source>
</evidence>
<sequence length="250" mass="28270">MSIKHLLNLCVLLLIFSCASSEISKIEGKRLDIDATLKTDQAIDDFIKPYRLHINKDMDSVISYAPETYSKTDGKFNTAIGNFMADAVYAEGNPVFKKQTQKDLDFVLLNYGGIRSIISKGNITTRTAYGVMPFENSVVVAGLKGTQIMEMTEYLSRGKRAHPISKQLQLTLDENGKVKSATIHGAPIDENKTYYVATNDYLYDGGDGMTFFHPNEGLYVLNYKIRNILIDHFKKYDTINPKRDQRFIKL</sequence>
<dbReference type="GO" id="GO:0009166">
    <property type="term" value="P:nucleotide catabolic process"/>
    <property type="evidence" value="ECO:0007669"/>
    <property type="project" value="InterPro"/>
</dbReference>
<keyword evidence="1" id="KW-0732">Signal</keyword>
<name>A0A368ZFJ9_9FLAO</name>